<evidence type="ECO:0000313" key="2">
    <source>
        <dbReference type="EMBL" id="VYS86333.1"/>
    </source>
</evidence>
<sequence>MEDRTAELTDRTVNFATALAARARATDPLDGTGATSGVNAAYAHMSRTMTELGIHIPQEAPLPQPGPGEYAATAENLYHDLIAGRPSAGSTDGHVLIRLAQAVNRAWAELTLANGTSQAFHAGDIDG</sequence>
<accession>A0A6N2RYA9</accession>
<reference evidence="1 3" key="1">
    <citation type="journal article" date="2019" name="Nat. Med.">
        <title>A library of human gut bacterial isolates paired with longitudinal multiomics data enables mechanistic microbiome research.</title>
        <authorList>
            <person name="Poyet M."/>
            <person name="Groussin M."/>
            <person name="Gibbons S.M."/>
            <person name="Avila-Pacheco J."/>
            <person name="Jiang X."/>
            <person name="Kearney S.M."/>
            <person name="Perrotta A.R."/>
            <person name="Berdy B."/>
            <person name="Zhao S."/>
            <person name="Lieberman T.D."/>
            <person name="Swanson P.K."/>
            <person name="Smith M."/>
            <person name="Roesemann S."/>
            <person name="Alexander J.E."/>
            <person name="Rich S.A."/>
            <person name="Livny J."/>
            <person name="Vlamakis H."/>
            <person name="Clish C."/>
            <person name="Bullock K."/>
            <person name="Deik A."/>
            <person name="Scott J."/>
            <person name="Pierce K.A."/>
            <person name="Xavier R.J."/>
            <person name="Alm E.J."/>
        </authorList>
    </citation>
    <scope>NUCLEOTIDE SEQUENCE [LARGE SCALE GENOMIC DNA]</scope>
    <source>
        <strain evidence="1 3">BIOML-A2</strain>
    </source>
</reference>
<name>A0A6N2RYA9_9BIFI</name>
<dbReference type="RefSeq" id="WP_034519664.1">
    <property type="nucleotide sequence ID" value="NZ_CACRSP010000003.1"/>
</dbReference>
<evidence type="ECO:0000313" key="1">
    <source>
        <dbReference type="EMBL" id="KAB7462063.1"/>
    </source>
</evidence>
<protein>
    <submittedName>
        <fullName evidence="1">Transporter</fullName>
    </submittedName>
</protein>
<dbReference type="EMBL" id="CACRSP010000003">
    <property type="protein sequence ID" value="VYS86333.1"/>
    <property type="molecule type" value="Genomic_DNA"/>
</dbReference>
<dbReference type="EMBL" id="WDPD01000002">
    <property type="protein sequence ID" value="KAB7462063.1"/>
    <property type="molecule type" value="Genomic_DNA"/>
</dbReference>
<gene>
    <name evidence="2" type="ORF">BDLFYP24_01247</name>
    <name evidence="1" type="ORF">GBB04_03585</name>
</gene>
<reference evidence="2" key="2">
    <citation type="submission" date="2019-11" db="EMBL/GenBank/DDBJ databases">
        <authorList>
            <person name="Feng L."/>
        </authorList>
    </citation>
    <scope>NUCLEOTIDE SEQUENCE</scope>
    <source>
        <strain evidence="2">BdentiumLFYP24</strain>
    </source>
</reference>
<evidence type="ECO:0000313" key="3">
    <source>
        <dbReference type="Proteomes" id="UP000429211"/>
    </source>
</evidence>
<dbReference type="AlphaFoldDB" id="A0A6N2RYA9"/>
<organism evidence="2">
    <name type="scientific">Bifidobacterium dentium</name>
    <dbReference type="NCBI Taxonomy" id="1689"/>
    <lineage>
        <taxon>Bacteria</taxon>
        <taxon>Bacillati</taxon>
        <taxon>Actinomycetota</taxon>
        <taxon>Actinomycetes</taxon>
        <taxon>Bifidobacteriales</taxon>
        <taxon>Bifidobacteriaceae</taxon>
        <taxon>Bifidobacterium</taxon>
    </lineage>
</organism>
<proteinExistence type="predicted"/>
<dbReference type="Proteomes" id="UP000429211">
    <property type="component" value="Unassembled WGS sequence"/>
</dbReference>